<dbReference type="InterPro" id="IPR028082">
    <property type="entry name" value="Peripla_BP_I"/>
</dbReference>
<protein>
    <submittedName>
        <fullName evidence="5">Putative Transcriptional regulator,sugar-binding</fullName>
    </submittedName>
</protein>
<evidence type="ECO:0000256" key="2">
    <source>
        <dbReference type="ARBA" id="ARBA00023125"/>
    </source>
</evidence>
<evidence type="ECO:0000256" key="3">
    <source>
        <dbReference type="ARBA" id="ARBA00023163"/>
    </source>
</evidence>
<dbReference type="InterPro" id="IPR046335">
    <property type="entry name" value="LacI/GalR-like_sensor"/>
</dbReference>
<dbReference type="Pfam" id="PF00356">
    <property type="entry name" value="LacI"/>
    <property type="match status" value="1"/>
</dbReference>
<dbReference type="InterPro" id="IPR010982">
    <property type="entry name" value="Lambda_DNA-bd_dom_sf"/>
</dbReference>
<dbReference type="HOGENOM" id="CLU_037628_6_1_11"/>
<feature type="domain" description="HTH lacI-type" evidence="4">
    <location>
        <begin position="9"/>
        <end position="64"/>
    </location>
</feature>
<dbReference type="SMART" id="SM00354">
    <property type="entry name" value="HTH_LACI"/>
    <property type="match status" value="1"/>
</dbReference>
<gene>
    <name evidence="5" type="ORF">BN10_940012</name>
</gene>
<dbReference type="InterPro" id="IPR000843">
    <property type="entry name" value="HTH_LacI"/>
</dbReference>
<dbReference type="SUPFAM" id="SSF47413">
    <property type="entry name" value="lambda repressor-like DNA-binding domains"/>
    <property type="match status" value="1"/>
</dbReference>
<evidence type="ECO:0000256" key="1">
    <source>
        <dbReference type="ARBA" id="ARBA00023015"/>
    </source>
</evidence>
<keyword evidence="3" id="KW-0804">Transcription</keyword>
<sequence length="362" mass="37767">MTAPRPRRTTLKRVAERAGVSLSTASLVFSGKGPVSEETAARVRTAATALGYRGPDPVASSLRAGRSGVVAVVVESPLTLALRDPYAVQVLDGLADELGRDGLGLLLLAQDPHDLDELGARTATMAMDAAIFPFCGPSTNPLVETLAGRGIPIIGSGAPEDTRVTHVRVDEAAAQGLAVRHLLELGHERIGHITLPLRPHATTTGVQAMEVEHAAYPDARERARGFLALVTGPVVQAAAADVTEGEAAARLLLGLPEDERPTAIVAQSDLLAAGAIRAATSLGLRVPEDLSVTGFDGIDVPWLDQTLTTVDQPGAEKGRRMGAMARAAIGGDAPIATSYDVMLRRGTTSGPPKRLRPRFPSL</sequence>
<accession>N0E6F7</accession>
<dbReference type="AlphaFoldDB" id="N0E6F7"/>
<name>N0E6F7_9MICO</name>
<dbReference type="Pfam" id="PF13377">
    <property type="entry name" value="Peripla_BP_3"/>
    <property type="match status" value="1"/>
</dbReference>
<dbReference type="CDD" id="cd01392">
    <property type="entry name" value="HTH_LacI"/>
    <property type="match status" value="1"/>
</dbReference>
<proteinExistence type="predicted"/>
<dbReference type="RefSeq" id="WP_010851290.1">
    <property type="nucleotide sequence ID" value="NZ_HF570956.1"/>
</dbReference>
<dbReference type="PANTHER" id="PTHR30146:SF138">
    <property type="entry name" value="TRANSCRIPTIONAL REGULATORY PROTEIN"/>
    <property type="match status" value="1"/>
</dbReference>
<dbReference type="PROSITE" id="PS50932">
    <property type="entry name" value="HTH_LACI_2"/>
    <property type="match status" value="1"/>
</dbReference>
<evidence type="ECO:0000313" key="5">
    <source>
        <dbReference type="EMBL" id="CCH71464.1"/>
    </source>
</evidence>
<keyword evidence="6" id="KW-1185">Reference proteome</keyword>
<dbReference type="EMBL" id="CAIZ01000168">
    <property type="protein sequence ID" value="CCH71464.1"/>
    <property type="molecule type" value="Genomic_DNA"/>
</dbReference>
<keyword evidence="1" id="KW-0805">Transcription regulation</keyword>
<evidence type="ECO:0000259" key="4">
    <source>
        <dbReference type="PROSITE" id="PS50932"/>
    </source>
</evidence>
<dbReference type="Gene3D" id="3.40.50.2300">
    <property type="match status" value="2"/>
</dbReference>
<keyword evidence="2" id="KW-0238">DNA-binding</keyword>
<reference evidence="5 6" key="1">
    <citation type="journal article" date="2013" name="ISME J.">
        <title>A metabolic model for members of the genus Tetrasphaera involved in enhanced biological phosphorus removal.</title>
        <authorList>
            <person name="Kristiansen R."/>
            <person name="Nguyen H.T.T."/>
            <person name="Saunders A.M."/>
            <person name="Nielsen J.L."/>
            <person name="Wimmer R."/>
            <person name="Le V.Q."/>
            <person name="McIlroy S.J."/>
            <person name="Petrovski S."/>
            <person name="Seviour R.J."/>
            <person name="Calteau A."/>
            <person name="Nielsen K.L."/>
            <person name="Nielsen P.H."/>
        </authorList>
    </citation>
    <scope>NUCLEOTIDE SEQUENCE [LARGE SCALE GENOMIC DNA]</scope>
    <source>
        <strain evidence="5 6">Lp2</strain>
    </source>
</reference>
<comment type="caution">
    <text evidence="5">The sequence shown here is derived from an EMBL/GenBank/DDBJ whole genome shotgun (WGS) entry which is preliminary data.</text>
</comment>
<dbReference type="GO" id="GO:0003700">
    <property type="term" value="F:DNA-binding transcription factor activity"/>
    <property type="evidence" value="ECO:0007669"/>
    <property type="project" value="TreeGrafter"/>
</dbReference>
<dbReference type="Gene3D" id="1.10.260.40">
    <property type="entry name" value="lambda repressor-like DNA-binding domains"/>
    <property type="match status" value="1"/>
</dbReference>
<evidence type="ECO:0000313" key="6">
    <source>
        <dbReference type="Proteomes" id="UP000013167"/>
    </source>
</evidence>
<organism evidence="5 6">
    <name type="scientific">Phycicoccus elongatus Lp2</name>
    <dbReference type="NCBI Taxonomy" id="1193181"/>
    <lineage>
        <taxon>Bacteria</taxon>
        <taxon>Bacillati</taxon>
        <taxon>Actinomycetota</taxon>
        <taxon>Actinomycetes</taxon>
        <taxon>Micrococcales</taxon>
        <taxon>Intrasporangiaceae</taxon>
        <taxon>Phycicoccus</taxon>
    </lineage>
</organism>
<dbReference type="GO" id="GO:0000976">
    <property type="term" value="F:transcription cis-regulatory region binding"/>
    <property type="evidence" value="ECO:0007669"/>
    <property type="project" value="TreeGrafter"/>
</dbReference>
<dbReference type="eggNOG" id="COG1609">
    <property type="taxonomic scope" value="Bacteria"/>
</dbReference>
<dbReference type="STRING" id="1193181.BN10_940012"/>
<dbReference type="PANTHER" id="PTHR30146">
    <property type="entry name" value="LACI-RELATED TRANSCRIPTIONAL REPRESSOR"/>
    <property type="match status" value="1"/>
</dbReference>
<dbReference type="OrthoDB" id="5171752at2"/>
<dbReference type="SUPFAM" id="SSF53822">
    <property type="entry name" value="Periplasmic binding protein-like I"/>
    <property type="match status" value="1"/>
</dbReference>
<dbReference type="Proteomes" id="UP000013167">
    <property type="component" value="Unassembled WGS sequence"/>
</dbReference>